<feature type="compositionally biased region" description="Basic residues" evidence="2">
    <location>
        <begin position="14"/>
        <end position="26"/>
    </location>
</feature>
<dbReference type="PANTHER" id="PTHR43939">
    <property type="entry name" value="COILED-COIL DOMAIN-CONTAINING PROTEIN 158"/>
    <property type="match status" value="1"/>
</dbReference>
<evidence type="ECO:0000256" key="2">
    <source>
        <dbReference type="SAM" id="MobiDB-lite"/>
    </source>
</evidence>
<feature type="coiled-coil region" evidence="1">
    <location>
        <begin position="1771"/>
        <end position="1910"/>
    </location>
</feature>
<feature type="coiled-coil region" evidence="1">
    <location>
        <begin position="1286"/>
        <end position="1404"/>
    </location>
</feature>
<feature type="coiled-coil region" evidence="1">
    <location>
        <begin position="1599"/>
        <end position="1675"/>
    </location>
</feature>
<keyword evidence="4" id="KW-1185">Reference proteome</keyword>
<name>A0A834YP29_TETSI</name>
<evidence type="ECO:0000313" key="3">
    <source>
        <dbReference type="EMBL" id="KAF8392819.1"/>
    </source>
</evidence>
<gene>
    <name evidence="3" type="ORF">HHK36_021056</name>
</gene>
<feature type="coiled-coil region" evidence="1">
    <location>
        <begin position="927"/>
        <end position="1046"/>
    </location>
</feature>
<sequence>MEKNKNRADLLAAGRKKLQQFKKKKESKGSSSHEKSSHKTSNSENEVHADLAPDALKSMASPKADEGETASPLGADAGSVHSSESHSMVNLAAPDTEMSALDPLVPPIAAESSRGDILPDSDAQLAPGDSGEGDAVSVLGADSEHVIDSSVPMLLGVVDDGESIQTIHDEVGHVNYSETSAMTMVVEPEFEHDNAAVEVSLLASPVTTYTTEGVAAPVKMEEEKDLLPSQEDISKMSLTQAEEDQVRELGAMQDADCSGSKQCDGSTNESHGFLQDGDSLEVGLVNAELERDEGLVLSEHVESAENFQGATPEGRGTKEAIHEAKRISEVDGVSVSAGAIHEVEGTPEADGLFVSAEEMHMVEGGPAIDPGMMSDPQREDGMSGSSNEGNLEILSLSCDLGTEWKGGVQANTEQNKTVDEVYKQQYLPEGSVLVESRSSINPLEAKKESSYEGRTFPLGTDVGSVDLYQLAEIVRGLEEEEVRFLLKSRELASKGELRDMGCLIMPEYGCLDILESLKEQLYFTSVAKDFLHVQLTEQAKLQMEFDRLDHQLVDEVSKLNALLKETRERNTSLSEELVQCRSELQAVAAGREELQNQFLSSRKDIEEFTARAYESQSKLENSHKELTSLSTELADCRGLAATLQMENASLNGSLSLVTEERKKLEEEKEYFVNENMKFSSVLVEHQVRLATEHGKHMQLEVELKEVILRLEQLTEENIFLSSSLDIHKAKVKEIDNSHTQLSSQVEASNQLEGFDVSNTVCETDDDGSHRSSGKHNCEVAVGKSLSLGLAEGSPHQQLEGEVSDDSVGFKVLKGHLEEAEIIMQKLEMAIKGMHSHSESLSRAASKVAGSGVSKLIQAFESKVHHDDTESEEMPLIEERSAADQFKLAEEQTSYLRAVLKELYWDAEKSDELFREEHDSRKLSHVALREFGDQCEASKQHIRDLEAKNKELEVLYDAMKQQASNFEAKNNEFKVLYEASKQQAINLEVRNSELVNNLADYQSRIGELQYQFYEIQQSSDVMAATIITQLENLQKEAGEKASTLEQEWGSTVATIVETVEKLDSSIAKLFTSRSTEPFDTSDLSCRVSASVNDATKLIEDLHGKLETAYTDHEAISCSYKELNEKFSDLHAENELAVGLLVKMYGGLRKLLNDSNGYAEGSEMNGEGDRLHDLLQPRNYETLIEQLGKLLGEKLRLEYVNNELVSELINRKQDVEELNKRCLDSRAILKLVEDVERIVKPEDMEIDSDKPLVSRLESSITFLIQKYIEASEQVTLSREEFGYKMMELSELQGKMHELSSLNLQQEDEICILKGSLSKVEDALEAIRIELRAKVAELEQSEQRVSSAREKLSIAVAKGKGLIVQRDNLKHSLAETSSELDRCSQELQMKDARLREVETKLKAYSEAGERVEALESELSYIRNSATALRESFLLKDSVLQRIEEILEDLELPEHFHSRDIIEKIEWLARSVAGNTLPLTDWDQKSSGGGGSYSDAGFVVMDAWKEDVQQNSNTGDELRRKYEELQSKFYGLAEQNEMLEQSLMERNNLVQRWEEVLDRINMPLQLRSMEPEDRIEWLGNALSEAHHDRDSLQYKTDNLETYCGSLTADLEESQRKIHDLEASLQAVIQEREHLSESLENLTRENEKLSVKQIYYELEKDNLLNEVTALQGKLAEKLENNHHIEGEIKRLQVLVSDALQDPGTQDTVSGDRNSERLEVLLRKLIENYTALSLGKPMFRDAVKEHATKEADMMLDEQRSEDALDAKEIPASVKEELEEALGNLTHVKAERDEILEKHQFLVSEVEALGRQKDDLQERLNQEEQKSASTREKLNVAVRKGKGLVQQRDSLKQTIGEMNSEVERIKSELNSRESAVNAEVEYLKSELNRRESALVQYEQKIKDLSIFQQKVETLESESLFLRNRSTESEQKLQESEQTLSMLLKTLHGINVGSEFDLNNPIQMLEGIGTLCNDLHAAVTSSKHEAMKSRRAADLLVAELNDVQERTDVLQEELAKADDALAQLSKERDVAEAARLEALSNLEKFITVRSEERKNQFSEVMELKAGIDQLRKGSFIFNNLLADVFSKDLELLYNMEAGMKLLLKQMDENNVVDQPLLNTSGYISSGNSVHEALQTNLDGKSKQYKDLALTQLVGEFES</sequence>
<dbReference type="OrthoDB" id="649641at2759"/>
<accession>A0A834YP29</accession>
<proteinExistence type="predicted"/>
<feature type="compositionally biased region" description="Basic and acidic residues" evidence="2">
    <location>
        <begin position="27"/>
        <end position="37"/>
    </location>
</feature>
<feature type="region of interest" description="Disordered" evidence="2">
    <location>
        <begin position="110"/>
        <end position="133"/>
    </location>
</feature>
<comment type="caution">
    <text evidence="3">The sequence shown here is derived from an EMBL/GenBank/DDBJ whole genome shotgun (WGS) entry which is preliminary data.</text>
</comment>
<feature type="coiled-coil region" evidence="1">
    <location>
        <begin position="556"/>
        <end position="611"/>
    </location>
</feature>
<feature type="region of interest" description="Disordered" evidence="2">
    <location>
        <begin position="364"/>
        <end position="388"/>
    </location>
</feature>
<feature type="coiled-coil region" evidence="1">
    <location>
        <begin position="1985"/>
        <end position="2026"/>
    </location>
</feature>
<reference evidence="3 4" key="1">
    <citation type="submission" date="2020-04" db="EMBL/GenBank/DDBJ databases">
        <title>Plant Genome Project.</title>
        <authorList>
            <person name="Zhang R.-G."/>
        </authorList>
    </citation>
    <scope>NUCLEOTIDE SEQUENCE [LARGE SCALE GENOMIC DNA]</scope>
    <source>
        <strain evidence="3">YNK0</strain>
        <tissue evidence="3">Leaf</tissue>
    </source>
</reference>
<organism evidence="3 4">
    <name type="scientific">Tetracentron sinense</name>
    <name type="common">Spur-leaf</name>
    <dbReference type="NCBI Taxonomy" id="13715"/>
    <lineage>
        <taxon>Eukaryota</taxon>
        <taxon>Viridiplantae</taxon>
        <taxon>Streptophyta</taxon>
        <taxon>Embryophyta</taxon>
        <taxon>Tracheophyta</taxon>
        <taxon>Spermatophyta</taxon>
        <taxon>Magnoliopsida</taxon>
        <taxon>Trochodendrales</taxon>
        <taxon>Trochodendraceae</taxon>
        <taxon>Tetracentron</taxon>
    </lineage>
</organism>
<evidence type="ECO:0000256" key="1">
    <source>
        <dbReference type="SAM" id="Coils"/>
    </source>
</evidence>
<dbReference type="Proteomes" id="UP000655225">
    <property type="component" value="Unassembled WGS sequence"/>
</dbReference>
<feature type="region of interest" description="Disordered" evidence="2">
    <location>
        <begin position="1"/>
        <end position="87"/>
    </location>
</feature>
<feature type="coiled-coil region" evidence="1">
    <location>
        <begin position="647"/>
        <end position="716"/>
    </location>
</feature>
<dbReference type="Gene3D" id="1.10.287.1490">
    <property type="match status" value="1"/>
</dbReference>
<keyword evidence="1" id="KW-0175">Coiled coil</keyword>
<dbReference type="EMBL" id="JABCRI010000015">
    <property type="protein sequence ID" value="KAF8392819.1"/>
    <property type="molecule type" value="Genomic_DNA"/>
</dbReference>
<feature type="coiled-coil region" evidence="1">
    <location>
        <begin position="1504"/>
        <end position="1548"/>
    </location>
</feature>
<evidence type="ECO:0000313" key="4">
    <source>
        <dbReference type="Proteomes" id="UP000655225"/>
    </source>
</evidence>
<dbReference type="PANTHER" id="PTHR43939:SF50">
    <property type="entry name" value="NUCLEOPORIN"/>
    <property type="match status" value="1"/>
</dbReference>
<protein>
    <submittedName>
        <fullName evidence="3">Uncharacterized protein</fullName>
    </submittedName>
</protein>
<dbReference type="OMA" id="VIQEREH"/>